<dbReference type="Proteomes" id="UP001189429">
    <property type="component" value="Unassembled WGS sequence"/>
</dbReference>
<dbReference type="EMBL" id="CAUYUJ010015027">
    <property type="protein sequence ID" value="CAK0848995.1"/>
    <property type="molecule type" value="Genomic_DNA"/>
</dbReference>
<accession>A0ABN9TS63</accession>
<keyword evidence="2" id="KW-1185">Reference proteome</keyword>
<proteinExistence type="predicted"/>
<dbReference type="PANTHER" id="PTHR12774:SF2">
    <property type="entry name" value="PEROXISOMAL BIOGENESIS FACTOR 19"/>
    <property type="match status" value="1"/>
</dbReference>
<dbReference type="Pfam" id="PF04614">
    <property type="entry name" value="Pex19"/>
    <property type="match status" value="1"/>
</dbReference>
<dbReference type="Gene3D" id="1.20.120.900">
    <property type="entry name" value="Pex19, mPTS binding domain"/>
    <property type="match status" value="1"/>
</dbReference>
<gene>
    <name evidence="1" type="ORF">PCOR1329_LOCUS41800</name>
</gene>
<reference evidence="1" key="1">
    <citation type="submission" date="2023-10" db="EMBL/GenBank/DDBJ databases">
        <authorList>
            <person name="Chen Y."/>
            <person name="Shah S."/>
            <person name="Dougan E. K."/>
            <person name="Thang M."/>
            <person name="Chan C."/>
        </authorList>
    </citation>
    <scope>NUCLEOTIDE SEQUENCE [LARGE SCALE GENOMIC DNA]</scope>
</reference>
<name>A0ABN9TS63_9DINO</name>
<dbReference type="InterPro" id="IPR038322">
    <property type="entry name" value="Pex19_C_sf"/>
</dbReference>
<evidence type="ECO:0000313" key="2">
    <source>
        <dbReference type="Proteomes" id="UP001189429"/>
    </source>
</evidence>
<dbReference type="PANTHER" id="PTHR12774">
    <property type="entry name" value="PEROXISOMAL BIOGENESIS FACTOR 19"/>
    <property type="match status" value="1"/>
</dbReference>
<dbReference type="InterPro" id="IPR006708">
    <property type="entry name" value="Pex19"/>
</dbReference>
<sequence length="152" mass="17029">MTSMLSSDLICQPLQQIVDGMEPWLKSQKGLSATERSNYEAQVRTLKHILVIYKESPDPLPADKRDEVQRLLTELQDYGQPPDEVMKQIAPADADEGGENFEDFMKTMGLDQNLGASEKDLLKKLAEDPDELTKVMKDMADGLGNDEACKQQ</sequence>
<organism evidence="1 2">
    <name type="scientific">Prorocentrum cordatum</name>
    <dbReference type="NCBI Taxonomy" id="2364126"/>
    <lineage>
        <taxon>Eukaryota</taxon>
        <taxon>Sar</taxon>
        <taxon>Alveolata</taxon>
        <taxon>Dinophyceae</taxon>
        <taxon>Prorocentrales</taxon>
        <taxon>Prorocentraceae</taxon>
        <taxon>Prorocentrum</taxon>
    </lineage>
</organism>
<evidence type="ECO:0008006" key="3">
    <source>
        <dbReference type="Google" id="ProtNLM"/>
    </source>
</evidence>
<evidence type="ECO:0000313" key="1">
    <source>
        <dbReference type="EMBL" id="CAK0848995.1"/>
    </source>
</evidence>
<protein>
    <recommendedName>
        <fullName evidence="3">Peroxin-19</fullName>
    </recommendedName>
</protein>
<comment type="caution">
    <text evidence="1">The sequence shown here is derived from an EMBL/GenBank/DDBJ whole genome shotgun (WGS) entry which is preliminary data.</text>
</comment>